<evidence type="ECO:0000256" key="7">
    <source>
        <dbReference type="ARBA" id="ARBA00022824"/>
    </source>
</evidence>
<keyword evidence="5" id="KW-0812">Transmembrane</keyword>
<dbReference type="Gene3D" id="2.130.10.10">
    <property type="entry name" value="YVTN repeat-like/Quinoprotein amine dehydrogenase"/>
    <property type="match status" value="1"/>
</dbReference>
<dbReference type="InterPro" id="IPR058545">
    <property type="entry name" value="Beta-prop_EMC1_1st"/>
</dbReference>
<evidence type="ECO:0000259" key="12">
    <source>
        <dbReference type="Pfam" id="PF07774"/>
    </source>
</evidence>
<organism evidence="14 15">
    <name type="scientific">Marasmiellus scandens</name>
    <dbReference type="NCBI Taxonomy" id="2682957"/>
    <lineage>
        <taxon>Eukaryota</taxon>
        <taxon>Fungi</taxon>
        <taxon>Dikarya</taxon>
        <taxon>Basidiomycota</taxon>
        <taxon>Agaricomycotina</taxon>
        <taxon>Agaricomycetes</taxon>
        <taxon>Agaricomycetidae</taxon>
        <taxon>Agaricales</taxon>
        <taxon>Marasmiineae</taxon>
        <taxon>Omphalotaceae</taxon>
        <taxon>Marasmiellus</taxon>
    </lineage>
</organism>
<accession>A0ABR1IRW1</accession>
<sequence>MFGTIRGLSLALFLLFSATCSFALHESDVGVVDWHKRLIGVPSAGSLATSPVFHRIPGRNTQSVVITATESNVLGAVSPVNGSLVWRHVFQPEDRISRFNKRGSVVTSLSGPGGANLRTFDALTGDLLLEKQLHSPQVGLLSEPHHLGTYISFGNETKGSPELFVLTNGHTVQHIVGGKIKWSWTSEDQGSLVTYSNLVATSQSIFAIGLAKSFASYTLHVTALSPATGEIISASHISSSISNGLTDFVVLDQSASQPHIVWVEDNTLKFIELTPALNAKPSYPKDKLFSKIVDLGLGSRGLFVAIKEDGTGHIMGLNSGFMESIKEFESSGHSDRNTESMYAGGLDKNETPYIARVYWSHTLRLVSVELYSPYHGDGKGLLTGFSFAFDTFQHGVVSHFTFDAANPQPYQVLARVCLTTSTGSIQLWQQDSLQWVREESLANINAVQFVELPEKLSDSSERGEREGFSSRLGRQLRDAKDFPQYLMRFIKRFATGSYESASSAAAAHTTTSGVPSRDTFGFRQLIVAATSHGKVYGIDSSNGNILWSRILGLGSVVEDGAHVVPIENKMFTVKTVGDVNGDAETAGPGVPELVLIGKRVLKSGATTGNLLYHFNALTGADATTSRKSNVGLLQGADVADSLVDAYLLNAEDKGKVVVILDGDMKVHLYPDTPSTRSLFSSYTSSFAVPVRLPEAAHGQYRVVGHQIASSTGVSKKPEFSAYPAWTLSLPEGEDIQSIIPATHGPVASIGKVLGNRTTLYKYLNERMFVLLTEPHSRSSAATSLSKAGCGLYLVDSVKGSVIYKTKLPASPGGSCNVKAVLTENWLVYHYFDDDYRGTGQSKGYRIVSVELYEGKQPDDKIRSSDMTSYSDKNLDITAHAQSFVYLHGVTAIATTSTKFGITSKDVIVANTNNKIHSLSRRFLNPRRPVGRKPTTEEAEEQLIQYDSLLPDDPRRVISHRYEVANTRQIVTSPALLESTSLVFAYGLDLFLTRVAPSSTFDVLNENFNKMQLVLTVSALAVAILITKPMVQRKKLKEKWYQ</sequence>
<dbReference type="InterPro" id="IPR011047">
    <property type="entry name" value="Quinoprotein_ADH-like_sf"/>
</dbReference>
<dbReference type="PANTHER" id="PTHR21573">
    <property type="entry name" value="ER MEMBRANE PROTEIN COMPLEX SUBUNIT 1"/>
    <property type="match status" value="1"/>
</dbReference>
<dbReference type="Pfam" id="PF25293">
    <property type="entry name" value="Beta-prop_EMC1_N"/>
    <property type="match status" value="1"/>
</dbReference>
<keyword evidence="7" id="KW-0256">Endoplasmic reticulum</keyword>
<proteinExistence type="inferred from homology"/>
<evidence type="ECO:0000256" key="1">
    <source>
        <dbReference type="ARBA" id="ARBA00004115"/>
    </source>
</evidence>
<dbReference type="EMBL" id="JBANRG010000073">
    <property type="protein sequence ID" value="KAK7439397.1"/>
    <property type="molecule type" value="Genomic_DNA"/>
</dbReference>
<dbReference type="Proteomes" id="UP001498398">
    <property type="component" value="Unassembled WGS sequence"/>
</dbReference>
<evidence type="ECO:0000256" key="5">
    <source>
        <dbReference type="ARBA" id="ARBA00022692"/>
    </source>
</evidence>
<evidence type="ECO:0000256" key="2">
    <source>
        <dbReference type="ARBA" id="ARBA00007904"/>
    </source>
</evidence>
<evidence type="ECO:0000256" key="6">
    <source>
        <dbReference type="ARBA" id="ARBA00022729"/>
    </source>
</evidence>
<dbReference type="SUPFAM" id="SSF50998">
    <property type="entry name" value="Quinoprotein alcohol dehydrogenase-like"/>
    <property type="match status" value="1"/>
</dbReference>
<dbReference type="InterPro" id="IPR015943">
    <property type="entry name" value="WD40/YVTN_repeat-like_dom_sf"/>
</dbReference>
<name>A0ABR1IRW1_9AGAR</name>
<comment type="caution">
    <text evidence="14">The sequence shown here is derived from an EMBL/GenBank/DDBJ whole genome shotgun (WGS) entry which is preliminary data.</text>
</comment>
<feature type="domain" description="ER membrane protein complex subunit 1 C-terminal" evidence="12">
    <location>
        <begin position="822"/>
        <end position="1039"/>
    </location>
</feature>
<evidence type="ECO:0000313" key="15">
    <source>
        <dbReference type="Proteomes" id="UP001498398"/>
    </source>
</evidence>
<dbReference type="PANTHER" id="PTHR21573:SF0">
    <property type="entry name" value="ER MEMBRANE PROTEIN COMPLEX SUBUNIT 1"/>
    <property type="match status" value="1"/>
</dbReference>
<evidence type="ECO:0000256" key="11">
    <source>
        <dbReference type="SAM" id="SignalP"/>
    </source>
</evidence>
<comment type="similarity">
    <text evidence="2">Belongs to the EMC1 family.</text>
</comment>
<evidence type="ECO:0000313" key="14">
    <source>
        <dbReference type="EMBL" id="KAK7439397.1"/>
    </source>
</evidence>
<dbReference type="InterPro" id="IPR026895">
    <property type="entry name" value="EMC1"/>
</dbReference>
<evidence type="ECO:0000256" key="3">
    <source>
        <dbReference type="ARBA" id="ARBA00011276"/>
    </source>
</evidence>
<evidence type="ECO:0000256" key="9">
    <source>
        <dbReference type="ARBA" id="ARBA00023136"/>
    </source>
</evidence>
<evidence type="ECO:0000259" key="13">
    <source>
        <dbReference type="Pfam" id="PF25293"/>
    </source>
</evidence>
<keyword evidence="6 11" id="KW-0732">Signal</keyword>
<feature type="domain" description="EMC1 first beta-propeller" evidence="13">
    <location>
        <begin position="23"/>
        <end position="439"/>
    </location>
</feature>
<keyword evidence="8" id="KW-1133">Transmembrane helix</keyword>
<keyword evidence="10" id="KW-0325">Glycoprotein</keyword>
<evidence type="ECO:0000256" key="10">
    <source>
        <dbReference type="ARBA" id="ARBA00023180"/>
    </source>
</evidence>
<comment type="subcellular location">
    <subcellularLocation>
        <location evidence="1">Endoplasmic reticulum membrane</location>
        <topology evidence="1">Single-pass type I membrane protein</topology>
    </subcellularLocation>
</comment>
<evidence type="ECO:0000256" key="4">
    <source>
        <dbReference type="ARBA" id="ARBA00020824"/>
    </source>
</evidence>
<feature type="chain" id="PRO_5046189536" description="ER membrane protein complex subunit 1" evidence="11">
    <location>
        <begin position="24"/>
        <end position="1041"/>
    </location>
</feature>
<dbReference type="InterPro" id="IPR011678">
    <property type="entry name" value="EMC1_C"/>
</dbReference>
<protein>
    <recommendedName>
        <fullName evidence="4">ER membrane protein complex subunit 1</fullName>
    </recommendedName>
</protein>
<evidence type="ECO:0000256" key="8">
    <source>
        <dbReference type="ARBA" id="ARBA00022989"/>
    </source>
</evidence>
<reference evidence="14 15" key="1">
    <citation type="submission" date="2024-01" db="EMBL/GenBank/DDBJ databases">
        <title>A draft genome for the cacao thread blight pathogen Marasmiellus scandens.</title>
        <authorList>
            <person name="Baruah I.K."/>
            <person name="Leung J."/>
            <person name="Bukari Y."/>
            <person name="Amoako-Attah I."/>
            <person name="Meinhardt L.W."/>
            <person name="Bailey B.A."/>
            <person name="Cohen S.P."/>
        </authorList>
    </citation>
    <scope>NUCLEOTIDE SEQUENCE [LARGE SCALE GENOMIC DNA]</scope>
    <source>
        <strain evidence="14 15">GH-19</strain>
    </source>
</reference>
<comment type="subunit">
    <text evidence="3">Component of the ER membrane protein complex (EMC).</text>
</comment>
<keyword evidence="9" id="KW-0472">Membrane</keyword>
<keyword evidence="15" id="KW-1185">Reference proteome</keyword>
<gene>
    <name evidence="14" type="ORF">VKT23_017618</name>
</gene>
<dbReference type="Pfam" id="PF07774">
    <property type="entry name" value="EMC1_C"/>
    <property type="match status" value="1"/>
</dbReference>
<feature type="signal peptide" evidence="11">
    <location>
        <begin position="1"/>
        <end position="23"/>
    </location>
</feature>